<evidence type="ECO:0000313" key="3">
    <source>
        <dbReference type="Proteomes" id="UP001234354"/>
    </source>
</evidence>
<dbReference type="GO" id="GO:0008930">
    <property type="term" value="F:methylthioadenosine nucleosidase activity"/>
    <property type="evidence" value="ECO:0007669"/>
    <property type="project" value="TreeGrafter"/>
</dbReference>
<protein>
    <submittedName>
        <fullName evidence="2">Nucleoside phosphorylase</fullName>
    </submittedName>
</protein>
<comment type="caution">
    <text evidence="2">The sequence shown here is derived from an EMBL/GenBank/DDBJ whole genome shotgun (WGS) entry which is preliminary data.</text>
</comment>
<dbReference type="Pfam" id="PF13676">
    <property type="entry name" value="TIR_2"/>
    <property type="match status" value="1"/>
</dbReference>
<name>A0AAW8G9E8_9GAMM</name>
<dbReference type="GO" id="GO:0009116">
    <property type="term" value="P:nucleoside metabolic process"/>
    <property type="evidence" value="ECO:0007669"/>
    <property type="project" value="InterPro"/>
</dbReference>
<dbReference type="Gene3D" id="3.40.50.10140">
    <property type="entry name" value="Toll/interleukin-1 receptor homology (TIR) domain"/>
    <property type="match status" value="1"/>
</dbReference>
<dbReference type="RefSeq" id="WP_306991926.1">
    <property type="nucleotide sequence ID" value="NZ_JAUTBB010000001.1"/>
</dbReference>
<feature type="domain" description="TIR" evidence="1">
    <location>
        <begin position="531"/>
        <end position="658"/>
    </location>
</feature>
<sequence>MTDRVDILLYVALSEEAESVLEVLGDQFRPKELKDANLTVFFGTVCGPIPGRDFNVAMVAAGKMGNTHSATVVSLLIEKFKPADVVVVGIAGSLANDMEPGDVFIPDGINEYLANSAAHGEDGDWTFRISGNHFLTSRRLLNRFQNFAYTRTSQYQTWLNRTRELRSALISKTIETALVNAGLEMRGVCKLYAGDDLKLASGPAVGKGKAFMEWIKRDVDRKVAAMEMETAGVYDAALVQAPAPRTIAIRGISDYADARKENIEATASGMFRALSAKNAIALFVCAVKAGLFEVEDFSAENSSGSSHPDRVDSRATMVFVIGGETGETADIDAELPRLHSASIKLGGALARAGAQLVVCSPFPDSADYYAAMGYAGAEAGGVIHFHSPNHPRVEEKRQLFRKTFGQPNLTIQDWNYPVPEADEQASWSQAWLLAQLQALEKADVVLALGGKASKSASTLLHLAEAKGLPIIPFAFLGGAAGRTFQRRNWAQCNPGFDASILKSEGSVGQAVRIANHLVLDRVRRSKAGGDRPKTMFISVSRQDGAMGAALGDVLKSHGIEVVLGESEIVPDQLIPVTIEQALRRCDVVAVLWSRSYALSPWCYDELALALNLEALGEMKIWLFNLDDSSIVPSQARKLPAISARSEEGLRNAVKDLLS</sequence>
<dbReference type="SUPFAM" id="SSF52200">
    <property type="entry name" value="Toll/Interleukin receptor TIR domain"/>
    <property type="match status" value="1"/>
</dbReference>
<dbReference type="GO" id="GO:0005829">
    <property type="term" value="C:cytosol"/>
    <property type="evidence" value="ECO:0007669"/>
    <property type="project" value="TreeGrafter"/>
</dbReference>
<dbReference type="InterPro" id="IPR035994">
    <property type="entry name" value="Nucleoside_phosphorylase_sf"/>
</dbReference>
<gene>
    <name evidence="2" type="ORF">QE383_001343</name>
</gene>
<dbReference type="InterPro" id="IPR000845">
    <property type="entry name" value="Nucleoside_phosphorylase_d"/>
</dbReference>
<dbReference type="InterPro" id="IPR000157">
    <property type="entry name" value="TIR_dom"/>
</dbReference>
<dbReference type="EMBL" id="JAUTBB010000001">
    <property type="protein sequence ID" value="MDQ1119035.1"/>
    <property type="molecule type" value="Genomic_DNA"/>
</dbReference>
<accession>A0AAW8G9E8</accession>
<organism evidence="2 3">
    <name type="scientific">Pseudoxanthomonas winnipegensis</name>
    <dbReference type="NCBI Taxonomy" id="2480810"/>
    <lineage>
        <taxon>Bacteria</taxon>
        <taxon>Pseudomonadati</taxon>
        <taxon>Pseudomonadota</taxon>
        <taxon>Gammaproteobacteria</taxon>
        <taxon>Lysobacterales</taxon>
        <taxon>Lysobacteraceae</taxon>
        <taxon>Pseudoxanthomonas</taxon>
    </lineage>
</organism>
<dbReference type="Gene3D" id="3.40.50.1580">
    <property type="entry name" value="Nucleoside phosphorylase domain"/>
    <property type="match status" value="1"/>
</dbReference>
<evidence type="ECO:0000313" key="2">
    <source>
        <dbReference type="EMBL" id="MDQ1119035.1"/>
    </source>
</evidence>
<dbReference type="AlphaFoldDB" id="A0AAW8G9E8"/>
<dbReference type="PANTHER" id="PTHR46832:SF1">
    <property type="entry name" value="5'-METHYLTHIOADENOSINE_S-ADENOSYLHOMOCYSTEINE NUCLEOSIDASE"/>
    <property type="match status" value="1"/>
</dbReference>
<dbReference type="Pfam" id="PF01048">
    <property type="entry name" value="PNP_UDP_1"/>
    <property type="match status" value="1"/>
</dbReference>
<dbReference type="Proteomes" id="UP001234354">
    <property type="component" value="Unassembled WGS sequence"/>
</dbReference>
<dbReference type="GO" id="GO:0007165">
    <property type="term" value="P:signal transduction"/>
    <property type="evidence" value="ECO:0007669"/>
    <property type="project" value="InterPro"/>
</dbReference>
<dbReference type="PANTHER" id="PTHR46832">
    <property type="entry name" value="5'-METHYLTHIOADENOSINE/S-ADENOSYLHOMOCYSTEINE NUCLEOSIDASE"/>
    <property type="match status" value="1"/>
</dbReference>
<dbReference type="GO" id="GO:0008782">
    <property type="term" value="F:adenosylhomocysteine nucleosidase activity"/>
    <property type="evidence" value="ECO:0007669"/>
    <property type="project" value="TreeGrafter"/>
</dbReference>
<evidence type="ECO:0000259" key="1">
    <source>
        <dbReference type="PROSITE" id="PS50104"/>
    </source>
</evidence>
<proteinExistence type="predicted"/>
<dbReference type="InterPro" id="IPR035897">
    <property type="entry name" value="Toll_tir_struct_dom_sf"/>
</dbReference>
<dbReference type="SUPFAM" id="SSF53167">
    <property type="entry name" value="Purine and uridine phosphorylases"/>
    <property type="match status" value="1"/>
</dbReference>
<dbReference type="GO" id="GO:0019284">
    <property type="term" value="P:L-methionine salvage from S-adenosylmethionine"/>
    <property type="evidence" value="ECO:0007669"/>
    <property type="project" value="TreeGrafter"/>
</dbReference>
<reference evidence="2" key="1">
    <citation type="submission" date="2023-07" db="EMBL/GenBank/DDBJ databases">
        <title>Functional and genomic diversity of the sorghum phyllosphere microbiome.</title>
        <authorList>
            <person name="Shade A."/>
        </authorList>
    </citation>
    <scope>NUCLEOTIDE SEQUENCE</scope>
    <source>
        <strain evidence="2">SORGH_AS_0908</strain>
    </source>
</reference>
<dbReference type="PROSITE" id="PS50104">
    <property type="entry name" value="TIR"/>
    <property type="match status" value="1"/>
</dbReference>